<organism evidence="1 2">
    <name type="scientific">Halogranum rubrum</name>
    <dbReference type="NCBI Taxonomy" id="553466"/>
    <lineage>
        <taxon>Archaea</taxon>
        <taxon>Methanobacteriati</taxon>
        <taxon>Methanobacteriota</taxon>
        <taxon>Stenosarchaea group</taxon>
        <taxon>Halobacteria</taxon>
        <taxon>Halobacteriales</taxon>
        <taxon>Haloferacaceae</taxon>
    </lineage>
</organism>
<sequence length="165" mass="18944">MPTYHRQVRVDAPLDEVWDFHSRLSGLEALTPTWMNLEVEAARGPDGEADPELLEQGAQVRMSMRPLGVGPRQQWVSRIIYRDRDDESAIFRDDMQGGPFKKWVHTHRFVADDDSTIVHDNVEYELPLDGLGTALGPFAVVGFEPMFRYRHKKTRELLESPGRVD</sequence>
<dbReference type="Gene3D" id="3.30.530.20">
    <property type="match status" value="1"/>
</dbReference>
<accession>A0A1I4IA59</accession>
<keyword evidence="2" id="KW-1185">Reference proteome</keyword>
<dbReference type="SUPFAM" id="SSF55961">
    <property type="entry name" value="Bet v1-like"/>
    <property type="match status" value="1"/>
</dbReference>
<dbReference type="Proteomes" id="UP000199607">
    <property type="component" value="Unassembled WGS sequence"/>
</dbReference>
<proteinExistence type="predicted"/>
<dbReference type="AlphaFoldDB" id="A0A1I4IA59"/>
<dbReference type="RefSeq" id="WP_089871914.1">
    <property type="nucleotide sequence ID" value="NZ_FOTC01000007.1"/>
</dbReference>
<gene>
    <name evidence="1" type="ORF">SAMN04487950_4079</name>
</gene>
<dbReference type="EMBL" id="FOTC01000007">
    <property type="protein sequence ID" value="SFL51259.1"/>
    <property type="molecule type" value="Genomic_DNA"/>
</dbReference>
<dbReference type="InterPro" id="IPR023393">
    <property type="entry name" value="START-like_dom_sf"/>
</dbReference>
<dbReference type="CDD" id="cd07820">
    <property type="entry name" value="SRPBCC_3"/>
    <property type="match status" value="1"/>
</dbReference>
<evidence type="ECO:0000313" key="1">
    <source>
        <dbReference type="EMBL" id="SFL51259.1"/>
    </source>
</evidence>
<protein>
    <submittedName>
        <fullName evidence="1">Ligand-binding SRPBCC domain-containing protein</fullName>
    </submittedName>
</protein>
<reference evidence="2" key="1">
    <citation type="submission" date="2016-10" db="EMBL/GenBank/DDBJ databases">
        <authorList>
            <person name="Varghese N."/>
            <person name="Submissions S."/>
        </authorList>
    </citation>
    <scope>NUCLEOTIDE SEQUENCE [LARGE SCALE GENOMIC DNA]</scope>
    <source>
        <strain evidence="2">CGMCC 1.7738</strain>
    </source>
</reference>
<evidence type="ECO:0000313" key="2">
    <source>
        <dbReference type="Proteomes" id="UP000199607"/>
    </source>
</evidence>
<name>A0A1I4IA59_9EURY</name>
<dbReference type="InterPro" id="IPR019587">
    <property type="entry name" value="Polyketide_cyclase/dehydratase"/>
</dbReference>
<dbReference type="Pfam" id="PF10604">
    <property type="entry name" value="Polyketide_cyc2"/>
    <property type="match status" value="1"/>
</dbReference>